<dbReference type="NCBIfam" id="TIGR01730">
    <property type="entry name" value="RND_mfp"/>
    <property type="match status" value="1"/>
</dbReference>
<dbReference type="GO" id="GO:1990281">
    <property type="term" value="C:efflux pump complex"/>
    <property type="evidence" value="ECO:0007669"/>
    <property type="project" value="TreeGrafter"/>
</dbReference>
<feature type="domain" description="CusB-like beta-barrel" evidence="2">
    <location>
        <begin position="212"/>
        <end position="287"/>
    </location>
</feature>
<evidence type="ECO:0000259" key="2">
    <source>
        <dbReference type="Pfam" id="PF25954"/>
    </source>
</evidence>
<dbReference type="Pfam" id="PF25989">
    <property type="entry name" value="YknX_C"/>
    <property type="match status" value="1"/>
</dbReference>
<evidence type="ECO:0000259" key="4">
    <source>
        <dbReference type="Pfam" id="PF25989"/>
    </source>
</evidence>
<evidence type="ECO:0000259" key="3">
    <source>
        <dbReference type="Pfam" id="PF25973"/>
    </source>
</evidence>
<comment type="similarity">
    <text evidence="1">Belongs to the membrane fusion protein (MFP) (TC 8.A.1) family.</text>
</comment>
<reference evidence="5" key="1">
    <citation type="journal article" date="2015" name="Proc. Natl. Acad. Sci. U.S.A.">
        <title>Networks of energetic and metabolic interactions define dynamics in microbial communities.</title>
        <authorList>
            <person name="Embree M."/>
            <person name="Liu J.K."/>
            <person name="Al-Bassam M.M."/>
            <person name="Zengler K."/>
        </authorList>
    </citation>
    <scope>NUCLEOTIDE SEQUENCE</scope>
</reference>
<gene>
    <name evidence="5" type="ORF">ASZ90_017635</name>
</gene>
<accession>A0A0W8E8W8</accession>
<dbReference type="InterPro" id="IPR006143">
    <property type="entry name" value="RND_pump_MFP"/>
</dbReference>
<protein>
    <submittedName>
        <fullName evidence="5">Cobalt/zinc/cadmium efflux rnd transporter, membrane fusion protein, czcb family</fullName>
    </submittedName>
</protein>
<dbReference type="PANTHER" id="PTHR30469">
    <property type="entry name" value="MULTIDRUG RESISTANCE PROTEIN MDTA"/>
    <property type="match status" value="1"/>
</dbReference>
<comment type="caution">
    <text evidence="5">The sequence shown here is derived from an EMBL/GenBank/DDBJ whole genome shotgun (WGS) entry which is preliminary data.</text>
</comment>
<dbReference type="FunFam" id="2.40.30.170:FF:000010">
    <property type="entry name" value="Efflux RND transporter periplasmic adaptor subunit"/>
    <property type="match status" value="1"/>
</dbReference>
<dbReference type="AlphaFoldDB" id="A0A0W8E8W8"/>
<dbReference type="InterPro" id="IPR058647">
    <property type="entry name" value="BSH_CzcB-like"/>
</dbReference>
<feature type="domain" description="YknX-like C-terminal permuted SH3-like" evidence="4">
    <location>
        <begin position="293"/>
        <end position="360"/>
    </location>
</feature>
<dbReference type="SUPFAM" id="SSF111369">
    <property type="entry name" value="HlyD-like secretion proteins"/>
    <property type="match status" value="1"/>
</dbReference>
<dbReference type="Gene3D" id="2.40.420.20">
    <property type="match status" value="1"/>
</dbReference>
<dbReference type="InterPro" id="IPR058792">
    <property type="entry name" value="Beta-barrel_RND_2"/>
</dbReference>
<dbReference type="Pfam" id="PF25954">
    <property type="entry name" value="Beta-barrel_RND_2"/>
    <property type="match status" value="1"/>
</dbReference>
<dbReference type="Gene3D" id="2.40.30.170">
    <property type="match status" value="1"/>
</dbReference>
<dbReference type="EMBL" id="LNQE01001834">
    <property type="protein sequence ID" value="KUG04956.1"/>
    <property type="molecule type" value="Genomic_DNA"/>
</dbReference>
<organism evidence="5">
    <name type="scientific">hydrocarbon metagenome</name>
    <dbReference type="NCBI Taxonomy" id="938273"/>
    <lineage>
        <taxon>unclassified sequences</taxon>
        <taxon>metagenomes</taxon>
        <taxon>ecological metagenomes</taxon>
    </lineage>
</organism>
<proteinExistence type="inferred from homology"/>
<dbReference type="Gene3D" id="1.10.287.470">
    <property type="entry name" value="Helix hairpin bin"/>
    <property type="match status" value="1"/>
</dbReference>
<name>A0A0W8E8W8_9ZZZZ</name>
<sequence length="367" mass="39392">MNRWKLLWLLPLAMVAAVVIMKSMGMNSPSETILTADVTQTVLVEEAQEIDQEKVLIMNGTVAPYEKAQVTARVAGIVQSILVENGQEVRSGQALAVLESGAYQTVVEINQAVLSQAETKLSITRADHERTEVLYNSGAVSEKDFQDLSAALNIAEADYIKASAALANSKRDLENTTITAPISGIAVNRNVSLGQMLSPGYPLLEVQDISSVYVDIEVRAEDLNTVQPGKIAQVSVSALGEQSYSGTVAVVNPSANAVGRVYAARIKVDNPDHALKAGMFAQAHINTGQSESVIVIPQKALVSRQGQYYVFIPEGEQVKLQQVQIGAIIEEQVEIEKGLAAGQQVVVSNVNKLKDGDKIIIAGQQEE</sequence>
<dbReference type="Pfam" id="PF25973">
    <property type="entry name" value="BSH_CzcB"/>
    <property type="match status" value="1"/>
</dbReference>
<evidence type="ECO:0000256" key="1">
    <source>
        <dbReference type="ARBA" id="ARBA00009477"/>
    </source>
</evidence>
<evidence type="ECO:0000313" key="5">
    <source>
        <dbReference type="EMBL" id="KUG04956.1"/>
    </source>
</evidence>
<dbReference type="InterPro" id="IPR058637">
    <property type="entry name" value="YknX-like_C"/>
</dbReference>
<feature type="domain" description="CzcB-like barrel-sandwich hybrid" evidence="3">
    <location>
        <begin position="68"/>
        <end position="206"/>
    </location>
</feature>
<dbReference type="GO" id="GO:0015562">
    <property type="term" value="F:efflux transmembrane transporter activity"/>
    <property type="evidence" value="ECO:0007669"/>
    <property type="project" value="TreeGrafter"/>
</dbReference>
<dbReference type="Gene3D" id="2.40.50.100">
    <property type="match status" value="1"/>
</dbReference>